<evidence type="ECO:0000313" key="11">
    <source>
        <dbReference type="Proteomes" id="UP000024376"/>
    </source>
</evidence>
<dbReference type="HOGENOM" id="CLU_001570_25_2_1"/>
<keyword evidence="7" id="KW-0560">Oxidoreductase</keyword>
<keyword evidence="9" id="KW-0472">Membrane</keyword>
<dbReference type="InterPro" id="IPR050121">
    <property type="entry name" value="Cytochrome_P450_monoxygenase"/>
</dbReference>
<keyword evidence="9" id="KW-1133">Transmembrane helix</keyword>
<keyword evidence="9" id="KW-0812">Transmembrane</keyword>
<feature type="binding site" description="axial binding residue" evidence="6">
    <location>
        <position position="538"/>
    </location>
    <ligand>
        <name>heme</name>
        <dbReference type="ChEBI" id="CHEBI:30413"/>
    </ligand>
    <ligandPart>
        <name>Fe</name>
        <dbReference type="ChEBI" id="CHEBI:18248"/>
    </ligandPart>
</feature>
<feature type="compositionally biased region" description="Basic residues" evidence="8">
    <location>
        <begin position="458"/>
        <end position="470"/>
    </location>
</feature>
<keyword evidence="4 6" id="KW-0479">Metal-binding</keyword>
<dbReference type="KEGG" id="trr:M419DRAFT_73043"/>
<dbReference type="GO" id="GO:0004497">
    <property type="term" value="F:monooxygenase activity"/>
    <property type="evidence" value="ECO:0007669"/>
    <property type="project" value="UniProtKB-KW"/>
</dbReference>
<dbReference type="GO" id="GO:0016705">
    <property type="term" value="F:oxidoreductase activity, acting on paired donors, with incorporation or reduction of molecular oxygen"/>
    <property type="evidence" value="ECO:0007669"/>
    <property type="project" value="InterPro"/>
</dbReference>
<comment type="cofactor">
    <cofactor evidence="1 6">
        <name>heme</name>
        <dbReference type="ChEBI" id="CHEBI:30413"/>
    </cofactor>
</comment>
<evidence type="ECO:0000256" key="5">
    <source>
        <dbReference type="ARBA" id="ARBA00023004"/>
    </source>
</evidence>
<dbReference type="Gene3D" id="1.10.630.10">
    <property type="entry name" value="Cytochrome P450"/>
    <property type="match status" value="1"/>
</dbReference>
<gene>
    <name evidence="10" type="ORF">M419DRAFT_73043</name>
</gene>
<evidence type="ECO:0000256" key="7">
    <source>
        <dbReference type="RuleBase" id="RU000461"/>
    </source>
</evidence>
<feature type="region of interest" description="Disordered" evidence="8">
    <location>
        <begin position="457"/>
        <end position="493"/>
    </location>
</feature>
<feature type="transmembrane region" description="Helical" evidence="9">
    <location>
        <begin position="12"/>
        <end position="34"/>
    </location>
</feature>
<evidence type="ECO:0000313" key="10">
    <source>
        <dbReference type="EMBL" id="ETS04529.1"/>
    </source>
</evidence>
<dbReference type="GO" id="GO:0020037">
    <property type="term" value="F:heme binding"/>
    <property type="evidence" value="ECO:0007669"/>
    <property type="project" value="InterPro"/>
</dbReference>
<keyword evidence="3 6" id="KW-0349">Heme</keyword>
<organism evidence="10 11">
    <name type="scientific">Hypocrea jecorina (strain ATCC 56765 / BCRC 32924 / NRRL 11460 / Rut C-30)</name>
    <name type="common">Trichoderma reesei</name>
    <dbReference type="NCBI Taxonomy" id="1344414"/>
    <lineage>
        <taxon>Eukaryota</taxon>
        <taxon>Fungi</taxon>
        <taxon>Dikarya</taxon>
        <taxon>Ascomycota</taxon>
        <taxon>Pezizomycotina</taxon>
        <taxon>Sordariomycetes</taxon>
        <taxon>Hypocreomycetidae</taxon>
        <taxon>Hypocreales</taxon>
        <taxon>Hypocreaceae</taxon>
        <taxon>Trichoderma</taxon>
    </lineage>
</organism>
<dbReference type="Proteomes" id="UP000024376">
    <property type="component" value="Unassembled WGS sequence"/>
</dbReference>
<dbReference type="AlphaFoldDB" id="A0A024SG73"/>
<dbReference type="GO" id="GO:0005506">
    <property type="term" value="F:iron ion binding"/>
    <property type="evidence" value="ECO:0007669"/>
    <property type="project" value="InterPro"/>
</dbReference>
<dbReference type="InterPro" id="IPR017972">
    <property type="entry name" value="Cyt_P450_CS"/>
</dbReference>
<dbReference type="PRINTS" id="PR00463">
    <property type="entry name" value="EP450I"/>
</dbReference>
<sequence length="614" mass="68221">MLDDLGLPSISQLTSLCLWAASIGSVLLGLWSSISLLRHIRLAQSTGLPFVILPFWLLGGPWQLAQFIVVPVLKALPERLTRNWLPLLLFNEFWHNGYEPFERLQADTFMAVSPGGLILYTCDPDVNVQLFRDASFGKPAELLSILNVYGPTITGTDGPESRLYRKVTAPFFSDKTLRRVFAQSVSAAKILLAALLRPDAHRQLRTLSARVSLNTLSQITFHYQSDSDLTQALAFDENIPEGKTLSFSQALHGLLENLGVVFVVPRWILRLSPFRPLHHAAVCYSELGSYMDQLKRAREATLSKDPSSKSSSGEDLLDLLIQAGTSTDEKHKPVLTNAQIIGQIFLFMFAGHEANANLLVSIILLLACHPAIQHTMQRDLDRLLGDTSPDTWSYDNNYSALMQGTVGAVINEALRLFTVIPVLPKCVPPGGPWLSITVKGQRHPLPPNTIALVNTSATHRHPEHWPKRRRPADVDSDSRSSWSDIRNDPRQRPHAVADFDPWRWLEGTSGETTQTGSTNFLKPRAGTFIPFSDGSRGCLGKRFALVEVCAMVATLFKTHSVELVTEPEHGVKGEEEAWLEARRRAALALSEGTKFDTSLRVARTVPIRFVPRDD</sequence>
<feature type="transmembrane region" description="Helical" evidence="9">
    <location>
        <begin position="46"/>
        <end position="64"/>
    </location>
</feature>
<keyword evidence="7" id="KW-0503">Monooxygenase</keyword>
<keyword evidence="5 6" id="KW-0408">Iron</keyword>
<evidence type="ECO:0000256" key="2">
    <source>
        <dbReference type="ARBA" id="ARBA00010617"/>
    </source>
</evidence>
<comment type="similarity">
    <text evidence="2 7">Belongs to the cytochrome P450 family.</text>
</comment>
<name>A0A024SG73_HYPJR</name>
<dbReference type="PANTHER" id="PTHR24305">
    <property type="entry name" value="CYTOCHROME P450"/>
    <property type="match status" value="1"/>
</dbReference>
<dbReference type="InterPro" id="IPR002401">
    <property type="entry name" value="Cyt_P450_E_grp-I"/>
</dbReference>
<dbReference type="PANTHER" id="PTHR24305:SF166">
    <property type="entry name" value="CYTOCHROME P450 12A4, MITOCHONDRIAL-RELATED"/>
    <property type="match status" value="1"/>
</dbReference>
<evidence type="ECO:0000256" key="6">
    <source>
        <dbReference type="PIRSR" id="PIRSR602401-1"/>
    </source>
</evidence>
<dbReference type="SUPFAM" id="SSF48264">
    <property type="entry name" value="Cytochrome P450"/>
    <property type="match status" value="1"/>
</dbReference>
<proteinExistence type="inferred from homology"/>
<dbReference type="Pfam" id="PF00067">
    <property type="entry name" value="p450"/>
    <property type="match status" value="2"/>
</dbReference>
<reference evidence="11" key="1">
    <citation type="journal article" date="2013" name="Ind. Biotechnol.">
        <title>Comparative genomics analysis of Trichoderma reesei strains.</title>
        <authorList>
            <person name="Koike H."/>
            <person name="Aerts A."/>
            <person name="LaButti K."/>
            <person name="Grigoriev I.V."/>
            <person name="Baker S.E."/>
        </authorList>
    </citation>
    <scope>NUCLEOTIDE SEQUENCE [LARGE SCALE GENOMIC DNA]</scope>
    <source>
        <strain evidence="11">ATCC 56765 / BCRC 32924 / NRRL 11460 / Rut C-30</strain>
    </source>
</reference>
<evidence type="ECO:0000256" key="3">
    <source>
        <dbReference type="ARBA" id="ARBA00022617"/>
    </source>
</evidence>
<evidence type="ECO:0000256" key="9">
    <source>
        <dbReference type="SAM" id="Phobius"/>
    </source>
</evidence>
<evidence type="ECO:0000256" key="8">
    <source>
        <dbReference type="SAM" id="MobiDB-lite"/>
    </source>
</evidence>
<evidence type="ECO:0000256" key="1">
    <source>
        <dbReference type="ARBA" id="ARBA00001971"/>
    </source>
</evidence>
<dbReference type="PROSITE" id="PS00086">
    <property type="entry name" value="CYTOCHROME_P450"/>
    <property type="match status" value="1"/>
</dbReference>
<accession>A0A024SG73</accession>
<dbReference type="OrthoDB" id="1470350at2759"/>
<dbReference type="InterPro" id="IPR036396">
    <property type="entry name" value="Cyt_P450_sf"/>
</dbReference>
<protein>
    <submittedName>
        <fullName evidence="10">Cytochrome P450</fullName>
    </submittedName>
</protein>
<evidence type="ECO:0000256" key="4">
    <source>
        <dbReference type="ARBA" id="ARBA00022723"/>
    </source>
</evidence>
<dbReference type="InterPro" id="IPR001128">
    <property type="entry name" value="Cyt_P450"/>
</dbReference>
<dbReference type="EMBL" id="KI911141">
    <property type="protein sequence ID" value="ETS04529.1"/>
    <property type="molecule type" value="Genomic_DNA"/>
</dbReference>